<comment type="caution">
    <text evidence="1">The sequence shown here is derived from an EMBL/GenBank/DDBJ whole genome shotgun (WGS) entry which is preliminary data.</text>
</comment>
<protein>
    <submittedName>
        <fullName evidence="1">Uncharacterized protein</fullName>
    </submittedName>
</protein>
<proteinExistence type="predicted"/>
<evidence type="ECO:0000313" key="1">
    <source>
        <dbReference type="EMBL" id="KKK74400.1"/>
    </source>
</evidence>
<accession>A0A0F8YL24</accession>
<dbReference type="AlphaFoldDB" id="A0A0F8YL24"/>
<name>A0A0F8YL24_9ZZZZ</name>
<reference evidence="1" key="1">
    <citation type="journal article" date="2015" name="Nature">
        <title>Complex archaea that bridge the gap between prokaryotes and eukaryotes.</title>
        <authorList>
            <person name="Spang A."/>
            <person name="Saw J.H."/>
            <person name="Jorgensen S.L."/>
            <person name="Zaremba-Niedzwiedzka K."/>
            <person name="Martijn J."/>
            <person name="Lind A.E."/>
            <person name="van Eijk R."/>
            <person name="Schleper C."/>
            <person name="Guy L."/>
            <person name="Ettema T.J."/>
        </authorList>
    </citation>
    <scope>NUCLEOTIDE SEQUENCE</scope>
</reference>
<sequence>MSSLTILILGLVLLVLAVAVSEAMPDLRLIADHLEMARRG</sequence>
<gene>
    <name evidence="1" type="ORF">LCGC14_2884150</name>
</gene>
<dbReference type="EMBL" id="LAZR01056334">
    <property type="protein sequence ID" value="KKK74400.1"/>
    <property type="molecule type" value="Genomic_DNA"/>
</dbReference>
<organism evidence="1">
    <name type="scientific">marine sediment metagenome</name>
    <dbReference type="NCBI Taxonomy" id="412755"/>
    <lineage>
        <taxon>unclassified sequences</taxon>
        <taxon>metagenomes</taxon>
        <taxon>ecological metagenomes</taxon>
    </lineage>
</organism>